<dbReference type="RefSeq" id="WP_217301041.1">
    <property type="nucleotide sequence ID" value="NZ_CP067334.1"/>
</dbReference>
<name>A0ABX8L9I6_9CHLA</name>
<dbReference type="EMBL" id="CP067334">
    <property type="protein sequence ID" value="QXE27990.1"/>
    <property type="molecule type" value="Genomic_DNA"/>
</dbReference>
<evidence type="ECO:0000313" key="2">
    <source>
        <dbReference type="EMBL" id="QXE27990.1"/>
    </source>
</evidence>
<proteinExistence type="predicted"/>
<dbReference type="Proteomes" id="UP000683565">
    <property type="component" value="Chromosome"/>
</dbReference>
<feature type="compositionally biased region" description="Acidic residues" evidence="1">
    <location>
        <begin position="149"/>
        <end position="158"/>
    </location>
</feature>
<gene>
    <name evidence="2" type="ORF">JJJ19_00250</name>
</gene>
<sequence>MYDKKVNRNDPCPCGSNKKYKQCCLKKDSQPARYTSEGKFKFSAEVVNSSVAGNSCTQLFQRLSGSITSEQKQAVDKYYEITKNKTPIGKKTIKKAKFKEDRLVSEQLKKHNFQVMDTNLSLDPSGRGANFVTEEFIPTQEDYRISENTDSDLEENNQ</sequence>
<accession>A0ABX8L9I6</accession>
<feature type="region of interest" description="Disordered" evidence="1">
    <location>
        <begin position="138"/>
        <end position="158"/>
    </location>
</feature>
<keyword evidence="3" id="KW-1185">Reference proteome</keyword>
<protein>
    <submittedName>
        <fullName evidence="2">SEC-C domain-containing protein</fullName>
    </submittedName>
</protein>
<dbReference type="InterPro" id="IPR004027">
    <property type="entry name" value="SEC_C_motif"/>
</dbReference>
<reference evidence="2" key="1">
    <citation type="submission" date="2021-01" db="EMBL/GenBank/DDBJ databases">
        <title>Chlamydial infections in birds of prey presented to California wildlife rehabilitation facilities.</title>
        <authorList>
            <person name="Seibert B.A."/>
            <person name="Keel M.K."/>
            <person name="Kelly T.R."/>
            <person name="Nilsen R.A."/>
            <person name="Pesti D.R."/>
            <person name="Ciembor P.X."/>
            <person name="Gregory C.R."/>
            <person name="Ritchie B.W."/>
            <person name="Hawkins M.G."/>
        </authorList>
    </citation>
    <scope>NUCLEOTIDE SEQUENCE [LARGE SCALE GENOMIC DNA]</scope>
    <source>
        <strain evidence="2">SWA</strain>
    </source>
</reference>
<evidence type="ECO:0000256" key="1">
    <source>
        <dbReference type="SAM" id="MobiDB-lite"/>
    </source>
</evidence>
<dbReference type="Pfam" id="PF02810">
    <property type="entry name" value="SEC-C"/>
    <property type="match status" value="1"/>
</dbReference>
<organism evidence="2 3">
    <name type="scientific">Chlamydia buteonis</name>
    <dbReference type="NCBI Taxonomy" id="2494525"/>
    <lineage>
        <taxon>Bacteria</taxon>
        <taxon>Pseudomonadati</taxon>
        <taxon>Chlamydiota</taxon>
        <taxon>Chlamydiia</taxon>
        <taxon>Chlamydiales</taxon>
        <taxon>Chlamydiaceae</taxon>
        <taxon>Chlamydia/Chlamydophila group</taxon>
        <taxon>Chlamydia</taxon>
    </lineage>
</organism>
<evidence type="ECO:0000313" key="3">
    <source>
        <dbReference type="Proteomes" id="UP000683565"/>
    </source>
</evidence>